<keyword evidence="1" id="KW-1133">Transmembrane helix</keyword>
<sequence length="491" mass="52523">MTTTAPSGVPPVGTPAAAPSAGLRREILDFILRLHFYVGLFVGPFILIAAVTGVLYVLTPQIENALFRDALTTPSTGPARSLGDQVDAARAYLKDGRPVFAVRPATAPGRTTRVMFTDPKLGESETQAVFVDPVTLEIRGDLTVYGTSGVLPLRLAIDKFHRNLMLGDLGRNYSELAASWLWLATLGGVVLWLSRRKGDAAAVASGARITPVARTRRLHSTTGLWVALGLAFLSITGLTWSKYAGDNIDALRMSLGWVTPSVSLKIDPAAPAAPAVSADHADHAQHMAAAAVANAPAGAVPDPAALIDAVYATAIKGGIDSPLMEIRPSKVPEKAWMVREYDRSTPTQVDTIAIDPRTMTITSRADFDTFTIIPKLIRWGIDIHMGIKFGLINQIVMVALGSALCMSIVYGYSLWWKRRPAPGTPARTVVKAWQALSPLWKVGSVLVAAGLGYALPVMGVSLLAFLLVDVVRWQIASRARARRAEARAAAE</sequence>
<feature type="transmembrane region" description="Helical" evidence="1">
    <location>
        <begin position="34"/>
        <end position="58"/>
    </location>
</feature>
<evidence type="ECO:0000313" key="3">
    <source>
        <dbReference type="Proteomes" id="UP000544872"/>
    </source>
</evidence>
<gene>
    <name evidence="2" type="ORF">FHS48_001712</name>
</gene>
<comment type="caution">
    <text evidence="2">The sequence shown here is derived from an EMBL/GenBank/DDBJ whole genome shotgun (WGS) entry which is preliminary data.</text>
</comment>
<dbReference type="RefSeq" id="WP_184263132.1">
    <property type="nucleotide sequence ID" value="NZ_JACIIX010000005.1"/>
</dbReference>
<protein>
    <submittedName>
        <fullName evidence="2">Putative iron-regulated membrane protein</fullName>
    </submittedName>
</protein>
<feature type="transmembrane region" description="Helical" evidence="1">
    <location>
        <begin position="395"/>
        <end position="415"/>
    </location>
</feature>
<organism evidence="2 3">
    <name type="scientific">Novispirillum itersonii</name>
    <name type="common">Aquaspirillum itersonii</name>
    <dbReference type="NCBI Taxonomy" id="189"/>
    <lineage>
        <taxon>Bacteria</taxon>
        <taxon>Pseudomonadati</taxon>
        <taxon>Pseudomonadota</taxon>
        <taxon>Alphaproteobacteria</taxon>
        <taxon>Rhodospirillales</taxon>
        <taxon>Novispirillaceae</taxon>
        <taxon>Novispirillum</taxon>
    </lineage>
</organism>
<name>A0A7W9ZGQ3_NOVIT</name>
<dbReference type="InterPro" id="IPR005625">
    <property type="entry name" value="PepSY-ass_TM"/>
</dbReference>
<evidence type="ECO:0000313" key="2">
    <source>
        <dbReference type="EMBL" id="MBB6210297.1"/>
    </source>
</evidence>
<keyword evidence="1" id="KW-0812">Transmembrane</keyword>
<dbReference type="AlphaFoldDB" id="A0A7W9ZGQ3"/>
<dbReference type="PANTHER" id="PTHR34219:SF1">
    <property type="entry name" value="PEPSY DOMAIN-CONTAINING PROTEIN"/>
    <property type="match status" value="1"/>
</dbReference>
<dbReference type="EMBL" id="JACIIX010000005">
    <property type="protein sequence ID" value="MBB6210297.1"/>
    <property type="molecule type" value="Genomic_DNA"/>
</dbReference>
<dbReference type="Proteomes" id="UP000544872">
    <property type="component" value="Unassembled WGS sequence"/>
</dbReference>
<proteinExistence type="predicted"/>
<keyword evidence="1" id="KW-0472">Membrane</keyword>
<feature type="transmembrane region" description="Helical" evidence="1">
    <location>
        <begin position="445"/>
        <end position="468"/>
    </location>
</feature>
<dbReference type="Pfam" id="PF03929">
    <property type="entry name" value="PepSY_TM"/>
    <property type="match status" value="1"/>
</dbReference>
<evidence type="ECO:0000256" key="1">
    <source>
        <dbReference type="SAM" id="Phobius"/>
    </source>
</evidence>
<dbReference type="PANTHER" id="PTHR34219">
    <property type="entry name" value="IRON-REGULATED INNER MEMBRANE PROTEIN-RELATED"/>
    <property type="match status" value="1"/>
</dbReference>
<feature type="transmembrane region" description="Helical" evidence="1">
    <location>
        <begin position="224"/>
        <end position="243"/>
    </location>
</feature>
<keyword evidence="3" id="KW-1185">Reference proteome</keyword>
<feature type="transmembrane region" description="Helical" evidence="1">
    <location>
        <begin position="173"/>
        <end position="193"/>
    </location>
</feature>
<accession>A0A7W9ZGQ3</accession>
<reference evidence="2 3" key="1">
    <citation type="submission" date="2020-08" db="EMBL/GenBank/DDBJ databases">
        <title>Genomic Encyclopedia of Type Strains, Phase IV (KMG-IV): sequencing the most valuable type-strain genomes for metagenomic binning, comparative biology and taxonomic classification.</title>
        <authorList>
            <person name="Goeker M."/>
        </authorList>
    </citation>
    <scope>NUCLEOTIDE SEQUENCE [LARGE SCALE GENOMIC DNA]</scope>
    <source>
        <strain evidence="2 3">DSM 11590</strain>
    </source>
</reference>